<dbReference type="EMBL" id="VWAW01000034">
    <property type="protein sequence ID" value="KAA5167224.1"/>
    <property type="molecule type" value="Genomic_DNA"/>
</dbReference>
<evidence type="ECO:0000313" key="2">
    <source>
        <dbReference type="Proteomes" id="UP000436803"/>
    </source>
</evidence>
<organism evidence="1 2">
    <name type="scientific">Bacteroides fragilis</name>
    <dbReference type="NCBI Taxonomy" id="817"/>
    <lineage>
        <taxon>Bacteria</taxon>
        <taxon>Pseudomonadati</taxon>
        <taxon>Bacteroidota</taxon>
        <taxon>Bacteroidia</taxon>
        <taxon>Bacteroidales</taxon>
        <taxon>Bacteroidaceae</taxon>
        <taxon>Bacteroides</taxon>
    </lineage>
</organism>
<gene>
    <name evidence="1" type="ORF">F2Z29_23180</name>
</gene>
<reference evidence="1 2" key="1">
    <citation type="journal article" date="2019" name="Nat. Med.">
        <title>A library of human gut bacterial isolates paired with longitudinal multiomics data enables mechanistic microbiome research.</title>
        <authorList>
            <person name="Poyet M."/>
            <person name="Groussin M."/>
            <person name="Gibbons S.M."/>
            <person name="Avila-Pacheco J."/>
            <person name="Jiang X."/>
            <person name="Kearney S.M."/>
            <person name="Perrotta A.R."/>
            <person name="Berdy B."/>
            <person name="Zhao S."/>
            <person name="Lieberman T.D."/>
            <person name="Swanson P.K."/>
            <person name="Smith M."/>
            <person name="Roesemann S."/>
            <person name="Alexander J.E."/>
            <person name="Rich S.A."/>
            <person name="Livny J."/>
            <person name="Vlamakis H."/>
            <person name="Clish C."/>
            <person name="Bullock K."/>
            <person name="Deik A."/>
            <person name="Scott J."/>
            <person name="Pierce K.A."/>
            <person name="Xavier R.J."/>
            <person name="Alm E.J."/>
        </authorList>
    </citation>
    <scope>NUCLEOTIDE SEQUENCE [LARGE SCALE GENOMIC DNA]</scope>
    <source>
        <strain evidence="1 2">BIOML-A7</strain>
    </source>
</reference>
<dbReference type="Proteomes" id="UP000436803">
    <property type="component" value="Unassembled WGS sequence"/>
</dbReference>
<protein>
    <submittedName>
        <fullName evidence="1">Uncharacterized protein</fullName>
    </submittedName>
</protein>
<sequence length="73" mass="8327">MILKEKSINTKQEKSKYNFIKKGNIVFWHDPEGISDGEYEVISVPEEIEDDSIILIASKSSEAEVYPTELHSV</sequence>
<comment type="caution">
    <text evidence="1">The sequence shown here is derived from an EMBL/GenBank/DDBJ whole genome shotgun (WGS) entry which is preliminary data.</text>
</comment>
<evidence type="ECO:0000313" key="1">
    <source>
        <dbReference type="EMBL" id="KAA5167224.1"/>
    </source>
</evidence>
<dbReference type="AlphaFoldDB" id="A0A642KI44"/>
<accession>A0A642KI44</accession>
<name>A0A642KI44_BACFG</name>
<proteinExistence type="predicted"/>